<dbReference type="AlphaFoldDB" id="A0A3S3NHJ1"/>
<dbReference type="PANTHER" id="PTHR34779">
    <property type="entry name" value="OS09G0542900 PROTEIN"/>
    <property type="match status" value="1"/>
</dbReference>
<dbReference type="PANTHER" id="PTHR34779:SF1">
    <property type="entry name" value="OS09G0542900 PROTEIN"/>
    <property type="match status" value="1"/>
</dbReference>
<feature type="compositionally biased region" description="Acidic residues" evidence="1">
    <location>
        <begin position="186"/>
        <end position="197"/>
    </location>
</feature>
<evidence type="ECO:0000313" key="3">
    <source>
        <dbReference type="EMBL" id="RWR92384.1"/>
    </source>
</evidence>
<proteinExistence type="predicted"/>
<evidence type="ECO:0000313" key="4">
    <source>
        <dbReference type="Proteomes" id="UP000283530"/>
    </source>
</evidence>
<reference evidence="3 4" key="1">
    <citation type="journal article" date="2019" name="Nat. Plants">
        <title>Stout camphor tree genome fills gaps in understanding of flowering plant genome evolution.</title>
        <authorList>
            <person name="Chaw S.M."/>
            <person name="Liu Y.C."/>
            <person name="Wu Y.W."/>
            <person name="Wang H.Y."/>
            <person name="Lin C.I."/>
            <person name="Wu C.S."/>
            <person name="Ke H.M."/>
            <person name="Chang L.Y."/>
            <person name="Hsu C.Y."/>
            <person name="Yang H.T."/>
            <person name="Sudianto E."/>
            <person name="Hsu M.H."/>
            <person name="Wu K.P."/>
            <person name="Wang L.N."/>
            <person name="Leebens-Mack J.H."/>
            <person name="Tsai I.J."/>
        </authorList>
    </citation>
    <scope>NUCLEOTIDE SEQUENCE [LARGE SCALE GENOMIC DNA]</scope>
    <source>
        <strain evidence="4">cv. Chaw 1501</strain>
        <tissue evidence="3">Young leaves</tissue>
    </source>
</reference>
<evidence type="ECO:0000256" key="1">
    <source>
        <dbReference type="SAM" id="MobiDB-lite"/>
    </source>
</evidence>
<name>A0A3S3NHJ1_9MAGN</name>
<protein>
    <recommendedName>
        <fullName evidence="5">Syringolide-induced protein 14-1-1</fullName>
    </recommendedName>
</protein>
<feature type="compositionally biased region" description="Polar residues" evidence="1">
    <location>
        <begin position="67"/>
        <end position="80"/>
    </location>
</feature>
<sequence>MDKPARSKISIFSFLPKATSFSFSNYPFSPSHDKRQENLSKFKANAGRGFSGPIVSIIPAEARSKTKNGSFDGQEPTSPKVSCIGQIKQKKKNCKPKCNSPPPKQSDHKKLQFKIGRIFHGARRASKPDVEDTPAPAPAPSLGQLRRFTSGRSVLADFDWKAPGGAVSSHRGYYSDEERDGRDHDDDGDDEDDDDDFAVPHSAPLVVGGGVALGPRNEMNIWKRRTMDPPRSLQLKVKRHG</sequence>
<evidence type="ECO:0008006" key="5">
    <source>
        <dbReference type="Google" id="ProtNLM"/>
    </source>
</evidence>
<dbReference type="InterPro" id="IPR038796">
    <property type="entry name" value="At1g76070-like"/>
</dbReference>
<feature type="compositionally biased region" description="Basic and acidic residues" evidence="1">
    <location>
        <begin position="173"/>
        <end position="185"/>
    </location>
</feature>
<organism evidence="3 4">
    <name type="scientific">Cinnamomum micranthum f. kanehirae</name>
    <dbReference type="NCBI Taxonomy" id="337451"/>
    <lineage>
        <taxon>Eukaryota</taxon>
        <taxon>Viridiplantae</taxon>
        <taxon>Streptophyta</taxon>
        <taxon>Embryophyta</taxon>
        <taxon>Tracheophyta</taxon>
        <taxon>Spermatophyta</taxon>
        <taxon>Magnoliopsida</taxon>
        <taxon>Magnoliidae</taxon>
        <taxon>Laurales</taxon>
        <taxon>Lauraceae</taxon>
        <taxon>Cinnamomum</taxon>
    </lineage>
</organism>
<keyword evidence="4" id="KW-1185">Reference proteome</keyword>
<comment type="caution">
    <text evidence="3">The sequence shown here is derived from an EMBL/GenBank/DDBJ whole genome shotgun (WGS) entry which is preliminary data.</text>
</comment>
<accession>A0A3S3NHJ1</accession>
<gene>
    <name evidence="2" type="ORF">CKAN_02159200</name>
    <name evidence="3" type="ORF">CKAN_02159400</name>
</gene>
<evidence type="ECO:0000313" key="2">
    <source>
        <dbReference type="EMBL" id="RWR92382.1"/>
    </source>
</evidence>
<feature type="region of interest" description="Disordered" evidence="1">
    <location>
        <begin position="160"/>
        <end position="241"/>
    </location>
</feature>
<dbReference type="Proteomes" id="UP000283530">
    <property type="component" value="Unassembled WGS sequence"/>
</dbReference>
<dbReference type="EMBL" id="QPKB01000009">
    <property type="protein sequence ID" value="RWR92384.1"/>
    <property type="molecule type" value="Genomic_DNA"/>
</dbReference>
<dbReference type="EMBL" id="QPKB01000009">
    <property type="protein sequence ID" value="RWR92382.1"/>
    <property type="molecule type" value="Genomic_DNA"/>
</dbReference>
<dbReference type="OrthoDB" id="1926132at2759"/>
<feature type="region of interest" description="Disordered" evidence="1">
    <location>
        <begin position="65"/>
        <end position="148"/>
    </location>
</feature>